<sequence>MYQVIVGTGDLAYALAHLFHINNTNDSGNFLEVTKPSLQESGKSFHETGVPLSPIDEALEHADIVILAIPAKALKSFVPNYIMALKDKVLIDCTNSSREGEDLESLVTNTNIRWVKAFNDLGAVDILTNKVTTKKRIVTKMCSPSKSAIEVARRLAQESFGIDVKVVPYSRYEDIARNQNSIGQQWAHSAYILIVIFVLTEFYACWRYNVEKGYEWFHLPMQVTNKAICWTAITGFALTQLPGVIARIGNYFRSNLSDLSPTLKWALQLRKELGILSLWFLGLHILMSMILFNPAYYGKFFIDPTANTSKMNVIGETSFLFATVGSMFYFILGLASLPSVSSNMTNQQWQLIYGPLAWAALAFGTSHVIIMGFKGWDDHLQDEWPGGMPPITLTSVLIPMLVLFLKVIEIGLFLTSSLCRRSIPKSDDDMQYIRTVIQAGSLHVGGNDSGNDSDGTHSSGKSKSTCSTVSVKMLGNFECEIVEDQV</sequence>
<dbReference type="GO" id="GO:0008823">
    <property type="term" value="F:cupric reductase (NADH) activity"/>
    <property type="evidence" value="ECO:0007669"/>
    <property type="project" value="TreeGrafter"/>
</dbReference>
<feature type="compositionally biased region" description="Low complexity" evidence="2">
    <location>
        <begin position="445"/>
        <end position="464"/>
    </location>
</feature>
<protein>
    <submittedName>
        <fullName evidence="5">Metalloreductase STEAP4</fullName>
    </submittedName>
</protein>
<feature type="domain" description="Pyrroline-5-carboxylate reductase catalytic N-terminal" evidence="4">
    <location>
        <begin position="5"/>
        <end position="95"/>
    </location>
</feature>
<dbReference type="EMBL" id="CAICTM010001319">
    <property type="protein sequence ID" value="CAB9522593.1"/>
    <property type="molecule type" value="Genomic_DNA"/>
</dbReference>
<feature type="region of interest" description="Disordered" evidence="2">
    <location>
        <begin position="444"/>
        <end position="464"/>
    </location>
</feature>
<keyword evidence="3" id="KW-0472">Membrane</keyword>
<dbReference type="SUPFAM" id="SSF51735">
    <property type="entry name" value="NAD(P)-binding Rossmann-fold domains"/>
    <property type="match status" value="1"/>
</dbReference>
<gene>
    <name evidence="5" type="ORF">SEMRO_1321_G262490.1</name>
</gene>
<feature type="transmembrane region" description="Helical" evidence="3">
    <location>
        <begin position="317"/>
        <end position="340"/>
    </location>
</feature>
<dbReference type="PANTHER" id="PTHR14239">
    <property type="entry name" value="DUDULIN-RELATED"/>
    <property type="match status" value="1"/>
</dbReference>
<evidence type="ECO:0000313" key="5">
    <source>
        <dbReference type="EMBL" id="CAB9522593.1"/>
    </source>
</evidence>
<dbReference type="PANTHER" id="PTHR14239:SF0">
    <property type="entry name" value="F420-DEPENDENT NADP REDUCTASE"/>
    <property type="match status" value="1"/>
</dbReference>
<evidence type="ECO:0000256" key="1">
    <source>
        <dbReference type="ARBA" id="ARBA00023002"/>
    </source>
</evidence>
<accession>A0A9N8HPE6</accession>
<dbReference type="InterPro" id="IPR051267">
    <property type="entry name" value="STEAP_metalloreductase"/>
</dbReference>
<dbReference type="InterPro" id="IPR028939">
    <property type="entry name" value="P5C_Rdtase_cat_N"/>
</dbReference>
<evidence type="ECO:0000313" key="6">
    <source>
        <dbReference type="Proteomes" id="UP001153069"/>
    </source>
</evidence>
<name>A0A9N8HPE6_9STRA</name>
<keyword evidence="3" id="KW-1133">Transmembrane helix</keyword>
<evidence type="ECO:0000256" key="2">
    <source>
        <dbReference type="SAM" id="MobiDB-lite"/>
    </source>
</evidence>
<keyword evidence="3" id="KW-0812">Transmembrane</keyword>
<feature type="transmembrane region" description="Helical" evidence="3">
    <location>
        <begin position="352"/>
        <end position="373"/>
    </location>
</feature>
<dbReference type="InterPro" id="IPR036291">
    <property type="entry name" value="NAD(P)-bd_dom_sf"/>
</dbReference>
<dbReference type="Gene3D" id="3.40.50.720">
    <property type="entry name" value="NAD(P)-binding Rossmann-like Domain"/>
    <property type="match status" value="1"/>
</dbReference>
<dbReference type="OrthoDB" id="550646at2759"/>
<keyword evidence="6" id="KW-1185">Reference proteome</keyword>
<feature type="transmembrane region" description="Helical" evidence="3">
    <location>
        <begin position="273"/>
        <end position="297"/>
    </location>
</feature>
<feature type="transmembrane region" description="Helical" evidence="3">
    <location>
        <begin position="393"/>
        <end position="415"/>
    </location>
</feature>
<feature type="transmembrane region" description="Helical" evidence="3">
    <location>
        <begin position="186"/>
        <end position="206"/>
    </location>
</feature>
<organism evidence="5 6">
    <name type="scientific">Seminavis robusta</name>
    <dbReference type="NCBI Taxonomy" id="568900"/>
    <lineage>
        <taxon>Eukaryota</taxon>
        <taxon>Sar</taxon>
        <taxon>Stramenopiles</taxon>
        <taxon>Ochrophyta</taxon>
        <taxon>Bacillariophyta</taxon>
        <taxon>Bacillariophyceae</taxon>
        <taxon>Bacillariophycidae</taxon>
        <taxon>Naviculales</taxon>
        <taxon>Naviculaceae</taxon>
        <taxon>Seminavis</taxon>
    </lineage>
</organism>
<evidence type="ECO:0000259" key="4">
    <source>
        <dbReference type="Pfam" id="PF03807"/>
    </source>
</evidence>
<evidence type="ECO:0000256" key="3">
    <source>
        <dbReference type="SAM" id="Phobius"/>
    </source>
</evidence>
<reference evidence="5" key="1">
    <citation type="submission" date="2020-06" db="EMBL/GenBank/DDBJ databases">
        <authorList>
            <consortium name="Plant Systems Biology data submission"/>
        </authorList>
    </citation>
    <scope>NUCLEOTIDE SEQUENCE</scope>
    <source>
        <strain evidence="5">D6</strain>
    </source>
</reference>
<dbReference type="Proteomes" id="UP001153069">
    <property type="component" value="Unassembled WGS sequence"/>
</dbReference>
<dbReference type="GO" id="GO:0005886">
    <property type="term" value="C:plasma membrane"/>
    <property type="evidence" value="ECO:0007669"/>
    <property type="project" value="TreeGrafter"/>
</dbReference>
<dbReference type="GO" id="GO:0052851">
    <property type="term" value="F:ferric-chelate reductase (NADPH) activity"/>
    <property type="evidence" value="ECO:0007669"/>
    <property type="project" value="TreeGrafter"/>
</dbReference>
<comment type="caution">
    <text evidence="5">The sequence shown here is derived from an EMBL/GenBank/DDBJ whole genome shotgun (WGS) entry which is preliminary data.</text>
</comment>
<dbReference type="GO" id="GO:0015677">
    <property type="term" value="P:copper ion import"/>
    <property type="evidence" value="ECO:0007669"/>
    <property type="project" value="TreeGrafter"/>
</dbReference>
<dbReference type="Pfam" id="PF03807">
    <property type="entry name" value="F420_oxidored"/>
    <property type="match status" value="1"/>
</dbReference>
<keyword evidence="1" id="KW-0560">Oxidoreductase</keyword>
<proteinExistence type="predicted"/>
<dbReference type="AlphaFoldDB" id="A0A9N8HPE6"/>